<evidence type="ECO:0000313" key="2">
    <source>
        <dbReference type="EMBL" id="KAB5489518.1"/>
    </source>
</evidence>
<evidence type="ECO:0000313" key="3">
    <source>
        <dbReference type="Proteomes" id="UP000319204"/>
    </source>
</evidence>
<reference evidence="2" key="1">
    <citation type="submission" date="2019-10" db="EMBL/GenBank/DDBJ databases">
        <title>Muricauda hadale sp. nov., a piezophilic bacterium isolated from hadopelagic water of the Mariana Trench.</title>
        <authorList>
            <person name="Wei Y."/>
        </authorList>
    </citation>
    <scope>NUCLEOTIDE SEQUENCE [LARGE SCALE GENOMIC DNA]</scope>
    <source>
        <strain evidence="2">MT-229</strain>
    </source>
</reference>
<name>A0A5N5IR46_9FLAO</name>
<gene>
    <name evidence="2" type="ORF">FOT42_008735</name>
</gene>
<comment type="caution">
    <text evidence="2">The sequence shown here is derived from an EMBL/GenBank/DDBJ whole genome shotgun (WGS) entry which is preliminary data.</text>
</comment>
<feature type="transmembrane region" description="Helical" evidence="1">
    <location>
        <begin position="12"/>
        <end position="32"/>
    </location>
</feature>
<dbReference type="OrthoDB" id="1412480at2"/>
<evidence type="ECO:0000256" key="1">
    <source>
        <dbReference type="SAM" id="Phobius"/>
    </source>
</evidence>
<proteinExistence type="predicted"/>
<accession>A0A5N5IR46</accession>
<organism evidence="2 3">
    <name type="scientific">Flagellimonas hadalis</name>
    <dbReference type="NCBI Taxonomy" id="2597517"/>
    <lineage>
        <taxon>Bacteria</taxon>
        <taxon>Pseudomonadati</taxon>
        <taxon>Bacteroidota</taxon>
        <taxon>Flavobacteriia</taxon>
        <taxon>Flavobacteriales</taxon>
        <taxon>Flavobacteriaceae</taxon>
        <taxon>Flagellimonas</taxon>
    </lineage>
</organism>
<keyword evidence="1" id="KW-0472">Membrane</keyword>
<keyword evidence="1" id="KW-0812">Transmembrane</keyword>
<dbReference type="EMBL" id="VNIK02000004">
    <property type="protein sequence ID" value="KAB5489518.1"/>
    <property type="molecule type" value="Genomic_DNA"/>
</dbReference>
<dbReference type="Proteomes" id="UP000319204">
    <property type="component" value="Unassembled WGS sequence"/>
</dbReference>
<dbReference type="AlphaFoldDB" id="A0A5N5IR46"/>
<protein>
    <submittedName>
        <fullName evidence="2">DUF748 domain-containing protein</fullName>
    </submittedName>
</protein>
<sequence length="517" mass="59076">MPKNNNTSNQRRILLGSIVLLLGIWGTAQLLFTKKVKQALKTKIPQEITLHYDKLSTNVLLGKIQLQGVSAKDSSNTLELAAKEITLSGLGYLALLTKDKVAISELHLEEPVFNYRKKDKKPLPKKKKDTGPSTQLEIDKFTITKGELKQFRKASDSIQLHIEGIDFSLADILMDGTTTQELPFTYGAYELKTQQLYCDLGPFEFLRLQQIQLNADEGQIHRLELKSKYSQEELSKKLRVEHDHYDLTIDTVRLKQFSFGHSDGLPKFRLAQLQLEQPIFRVYRDKLLPDDTTHKKLYNQALRDLDFDLQVDSIAISDGTITYEERLEEKVDPESLRFTQLDATISNLHSRGSGMVTVSTKSRLMGDGHLTLDWSFDPQSKSNDFLATGNLVQFNSQKINPFLKTNLGAEVKGSIDEMYFTFSGNEVESQGDMKMAYDQFEFMVLKKDRLGVNKLLTAVVNIFAKKSSKEDGDKYRLGEFKVKRRTDKSFFNYLWLNVRNGLVDTMTGKDKKQKNKK</sequence>
<dbReference type="RefSeq" id="WP_151890186.1">
    <property type="nucleotide sequence ID" value="NZ_VNIK02000004.1"/>
</dbReference>
<keyword evidence="3" id="KW-1185">Reference proteome</keyword>
<keyword evidence="1" id="KW-1133">Transmembrane helix</keyword>